<evidence type="ECO:0000313" key="3">
    <source>
        <dbReference type="EMBL" id="SEC15044.1"/>
    </source>
</evidence>
<feature type="domain" description="GerMN" evidence="2">
    <location>
        <begin position="95"/>
        <end position="192"/>
    </location>
</feature>
<dbReference type="SMART" id="SM00909">
    <property type="entry name" value="Germane"/>
    <property type="match status" value="1"/>
</dbReference>
<reference evidence="3 4" key="1">
    <citation type="submission" date="2016-10" db="EMBL/GenBank/DDBJ databases">
        <authorList>
            <person name="de Groot N.N."/>
        </authorList>
    </citation>
    <scope>NUCLEOTIDE SEQUENCE [LARGE SCALE GENOMIC DNA]</scope>
    <source>
        <strain evidence="3 4">DSM 10495</strain>
    </source>
</reference>
<organism evidence="3 4">
    <name type="scientific">Arthrobacter woluwensis</name>
    <dbReference type="NCBI Taxonomy" id="156980"/>
    <lineage>
        <taxon>Bacteria</taxon>
        <taxon>Bacillati</taxon>
        <taxon>Actinomycetota</taxon>
        <taxon>Actinomycetes</taxon>
        <taxon>Micrococcales</taxon>
        <taxon>Micrococcaceae</taxon>
        <taxon>Arthrobacter</taxon>
    </lineage>
</organism>
<gene>
    <name evidence="3" type="ORF">SAMN04489745_2194</name>
</gene>
<evidence type="ECO:0000256" key="1">
    <source>
        <dbReference type="SAM" id="SignalP"/>
    </source>
</evidence>
<dbReference type="EMBL" id="FNSN01000003">
    <property type="protein sequence ID" value="SEC15044.1"/>
    <property type="molecule type" value="Genomic_DNA"/>
</dbReference>
<dbReference type="STRING" id="156980.SAMN04489745_2194"/>
<protein>
    <recommendedName>
        <fullName evidence="2">GerMN domain-containing protein</fullName>
    </recommendedName>
</protein>
<evidence type="ECO:0000313" key="4">
    <source>
        <dbReference type="Proteomes" id="UP000182652"/>
    </source>
</evidence>
<proteinExistence type="predicted"/>
<keyword evidence="4" id="KW-1185">Reference proteome</keyword>
<dbReference type="PROSITE" id="PS51257">
    <property type="entry name" value="PROKAR_LIPOPROTEIN"/>
    <property type="match status" value="1"/>
</dbReference>
<feature type="signal peptide" evidence="1">
    <location>
        <begin position="1"/>
        <end position="30"/>
    </location>
</feature>
<sequence>MTSISARRRRLPARLLALPLAAALLSACTATPSVTESSGLPDPQSLATSVPDVTAVPSETADTATQVQVYWIGRTGGNAYLFSEPRKTGAGDDPVTSALKVMMAQKPEDPDYFTAWQAPHRLAASMSGVSTITVDVSADAFSKNLDPSMAKRAMQQLVFTAVSAARASGMVDASVEPDVVLLIDGRNDVEAFGSIPLNLPFHRDLAFLSPVRIMVPQDQAVLSSGTVAFNGVVLGGQKDVTWSVAPAGSPEGQDVLSSDKVAVTQTAVKVGRFASRVDLPKGTYELTVSAAVPGTAQPVQDSKTVTIR</sequence>
<dbReference type="AlphaFoldDB" id="A0A1H4Q5Y9"/>
<dbReference type="Proteomes" id="UP000182652">
    <property type="component" value="Unassembled WGS sequence"/>
</dbReference>
<dbReference type="RefSeq" id="WP_066212597.1">
    <property type="nucleotide sequence ID" value="NZ_FNSN01000003.1"/>
</dbReference>
<accession>A0A1H4Q5Y9</accession>
<feature type="chain" id="PRO_5039346379" description="GerMN domain-containing protein" evidence="1">
    <location>
        <begin position="31"/>
        <end position="308"/>
    </location>
</feature>
<dbReference type="InterPro" id="IPR019606">
    <property type="entry name" value="GerMN"/>
</dbReference>
<evidence type="ECO:0000259" key="2">
    <source>
        <dbReference type="SMART" id="SM00909"/>
    </source>
</evidence>
<name>A0A1H4Q5Y9_9MICC</name>
<keyword evidence="1" id="KW-0732">Signal</keyword>